<dbReference type="Gene3D" id="4.10.860.10">
    <property type="entry name" value="UVR domain"/>
    <property type="match status" value="1"/>
</dbReference>
<dbReference type="Gene3D" id="1.10.1780.10">
    <property type="entry name" value="Clp, N-terminal domain"/>
    <property type="match status" value="1"/>
</dbReference>
<evidence type="ECO:0000313" key="10">
    <source>
        <dbReference type="Proteomes" id="UP001482154"/>
    </source>
</evidence>
<keyword evidence="7" id="KW-0175">Coiled coil</keyword>
<keyword evidence="9" id="KW-0378">Hydrolase</keyword>
<dbReference type="EMBL" id="JBBNIN010000002">
    <property type="protein sequence ID" value="MEQ2710006.1"/>
    <property type="molecule type" value="Genomic_DNA"/>
</dbReference>
<dbReference type="InterPro" id="IPR001270">
    <property type="entry name" value="ClpA/B"/>
</dbReference>
<evidence type="ECO:0000256" key="5">
    <source>
        <dbReference type="PROSITE-ProRule" id="PRU01251"/>
    </source>
</evidence>
<evidence type="ECO:0000313" key="9">
    <source>
        <dbReference type="EMBL" id="MEQ2710006.1"/>
    </source>
</evidence>
<evidence type="ECO:0000256" key="3">
    <source>
        <dbReference type="ARBA" id="ARBA00022840"/>
    </source>
</evidence>
<dbReference type="Pfam" id="PF07724">
    <property type="entry name" value="AAA_2"/>
    <property type="match status" value="1"/>
</dbReference>
<keyword evidence="10" id="KW-1185">Reference proteome</keyword>
<keyword evidence="2 6" id="KW-0547">Nucleotide-binding</keyword>
<dbReference type="PROSITE" id="PS51903">
    <property type="entry name" value="CLP_R"/>
    <property type="match status" value="1"/>
</dbReference>
<protein>
    <submittedName>
        <fullName evidence="9">ATP-dependent Clp protease ATP-binding subunit</fullName>
    </submittedName>
</protein>
<evidence type="ECO:0000256" key="6">
    <source>
        <dbReference type="RuleBase" id="RU004432"/>
    </source>
</evidence>
<evidence type="ECO:0000256" key="2">
    <source>
        <dbReference type="ARBA" id="ARBA00022741"/>
    </source>
</evidence>
<comment type="caution">
    <text evidence="9">The sequence shown here is derived from an EMBL/GenBank/DDBJ whole genome shotgun (WGS) entry which is preliminary data.</text>
</comment>
<evidence type="ECO:0000256" key="1">
    <source>
        <dbReference type="ARBA" id="ARBA00022737"/>
    </source>
</evidence>
<dbReference type="PANTHER" id="PTHR11638">
    <property type="entry name" value="ATP-DEPENDENT CLP PROTEASE"/>
    <property type="match status" value="1"/>
</dbReference>
<dbReference type="Proteomes" id="UP001482154">
    <property type="component" value="Unassembled WGS sequence"/>
</dbReference>
<keyword evidence="9" id="KW-0645">Protease</keyword>
<dbReference type="InterPro" id="IPR036628">
    <property type="entry name" value="Clp_N_dom_sf"/>
</dbReference>
<feature type="coiled-coil region" evidence="7">
    <location>
        <begin position="418"/>
        <end position="474"/>
    </location>
</feature>
<dbReference type="InterPro" id="IPR041546">
    <property type="entry name" value="ClpA/ClpB_AAA_lid"/>
</dbReference>
<dbReference type="Pfam" id="PF02861">
    <property type="entry name" value="Clp_N"/>
    <property type="match status" value="1"/>
</dbReference>
<keyword evidence="1 5" id="KW-0677">Repeat</keyword>
<dbReference type="CDD" id="cd00009">
    <property type="entry name" value="AAA"/>
    <property type="match status" value="1"/>
</dbReference>
<reference evidence="9 10" key="1">
    <citation type="submission" date="2024-04" db="EMBL/GenBank/DDBJ databases">
        <title>Human intestinal bacterial collection.</title>
        <authorList>
            <person name="Pauvert C."/>
            <person name="Hitch T.C.A."/>
            <person name="Clavel T."/>
        </authorList>
    </citation>
    <scope>NUCLEOTIDE SEQUENCE [LARGE SCALE GENOMIC DNA]</scope>
    <source>
        <strain evidence="9 10">CLA-AA-H249</strain>
    </source>
</reference>
<dbReference type="Pfam" id="PF00004">
    <property type="entry name" value="AAA"/>
    <property type="match status" value="1"/>
</dbReference>
<feature type="domain" description="Clp R" evidence="8">
    <location>
        <begin position="1"/>
        <end position="149"/>
    </location>
</feature>
<dbReference type="InterPro" id="IPR027417">
    <property type="entry name" value="P-loop_NTPase"/>
</dbReference>
<dbReference type="Gene3D" id="3.40.50.300">
    <property type="entry name" value="P-loop containing nucleotide triphosphate hydrolases"/>
    <property type="match status" value="2"/>
</dbReference>
<dbReference type="GO" id="GO:0005524">
    <property type="term" value="F:ATP binding"/>
    <property type="evidence" value="ECO:0007669"/>
    <property type="project" value="UniProtKB-KW"/>
</dbReference>
<dbReference type="InterPro" id="IPR019489">
    <property type="entry name" value="Clp_ATPase_C"/>
</dbReference>
<dbReference type="SMART" id="SM00382">
    <property type="entry name" value="AAA"/>
    <property type="match status" value="2"/>
</dbReference>
<dbReference type="PANTHER" id="PTHR11638:SF175">
    <property type="entry name" value="ATP-DEPENDENT CLP PROTEASE, ATP-BINDING SUBUNIT CLPC"/>
    <property type="match status" value="1"/>
</dbReference>
<dbReference type="GO" id="GO:0008233">
    <property type="term" value="F:peptidase activity"/>
    <property type="evidence" value="ECO:0007669"/>
    <property type="project" value="UniProtKB-KW"/>
</dbReference>
<dbReference type="Pfam" id="PF17871">
    <property type="entry name" value="AAA_lid_9"/>
    <property type="match status" value="1"/>
</dbReference>
<name>A0ABV1IS15_9FIRM</name>
<dbReference type="SMART" id="SM01086">
    <property type="entry name" value="ClpB_D2-small"/>
    <property type="match status" value="1"/>
</dbReference>
<dbReference type="CDD" id="cd19499">
    <property type="entry name" value="RecA-like_ClpB_Hsp104-like"/>
    <property type="match status" value="1"/>
</dbReference>
<dbReference type="InterPro" id="IPR028299">
    <property type="entry name" value="ClpA/B_CS2"/>
</dbReference>
<dbReference type="SUPFAM" id="SSF81923">
    <property type="entry name" value="Double Clp-N motif"/>
    <property type="match status" value="1"/>
</dbReference>
<dbReference type="SUPFAM" id="SSF52540">
    <property type="entry name" value="P-loop containing nucleoside triphosphate hydrolases"/>
    <property type="match status" value="2"/>
</dbReference>
<dbReference type="PRINTS" id="PR00300">
    <property type="entry name" value="CLPPROTEASEA"/>
</dbReference>
<organism evidence="9 10">
    <name type="scientific">Anaerostipes amylophilus</name>
    <dbReference type="NCBI Taxonomy" id="2981779"/>
    <lineage>
        <taxon>Bacteria</taxon>
        <taxon>Bacillati</taxon>
        <taxon>Bacillota</taxon>
        <taxon>Clostridia</taxon>
        <taxon>Lachnospirales</taxon>
        <taxon>Lachnospiraceae</taxon>
        <taxon>Anaerostipes</taxon>
    </lineage>
</organism>
<proteinExistence type="inferred from homology"/>
<evidence type="ECO:0000256" key="4">
    <source>
        <dbReference type="ARBA" id="ARBA00023186"/>
    </source>
</evidence>
<accession>A0ABV1IS15</accession>
<evidence type="ECO:0000259" key="8">
    <source>
        <dbReference type="PROSITE" id="PS51903"/>
    </source>
</evidence>
<comment type="similarity">
    <text evidence="6">Belongs to the ClpA/ClpB family.</text>
</comment>
<keyword evidence="4 6" id="KW-0143">Chaperone</keyword>
<dbReference type="GO" id="GO:0006508">
    <property type="term" value="P:proteolysis"/>
    <property type="evidence" value="ECO:0007669"/>
    <property type="project" value="UniProtKB-KW"/>
</dbReference>
<keyword evidence="3 6" id="KW-0067">ATP-binding</keyword>
<dbReference type="RefSeq" id="WP_022374232.1">
    <property type="nucleotide sequence ID" value="NZ_JAOQJG010000002.1"/>
</dbReference>
<dbReference type="InterPro" id="IPR050130">
    <property type="entry name" value="ClpA_ClpB"/>
</dbReference>
<dbReference type="InterPro" id="IPR003593">
    <property type="entry name" value="AAA+_ATPase"/>
</dbReference>
<dbReference type="InterPro" id="IPR018368">
    <property type="entry name" value="ClpA/B_CS1"/>
</dbReference>
<gene>
    <name evidence="9" type="ORF">AAAU51_02285</name>
</gene>
<dbReference type="Pfam" id="PF10431">
    <property type="entry name" value="ClpB_D2-small"/>
    <property type="match status" value="1"/>
</dbReference>
<sequence>MNRLPFTKYASKALNEGREIAGYLGFKDVSSIFILLGLYGTDGSLASEVLKMHGVTRELIEEAVKEKSKMPKDRRRTVKDTPKTEYLLEIAGELAMKYGCDAIGSEHILMAMIKDGDNEAFRLLEDHKISCEGIYTDILVTAGIDFRSAKNEYNDAISYGGEEENQEAGMLEQYSTDLTEKAAAGKLDPMIGREGEMERLMQVLCRRTKNNPCLIGDPGVGKTAIVEGLAQRIADGNMPRILKNKRILSLDLTKVIAGTKFRGEFEERMKRIVTEATQDDSVILFIDEIHTIIGAGGSEGAMDASNILKPALARGDFQLIGATTSEEYTKYFEKDAALVRRFQPVRVKEPTVEETVTILKGIKYRFEDYHRILVPEDVVEAIAGLSDRYISDRFLPDKAIDLLDEACARKRMEQVGSHASFKEERKAIAEVIEKIEKELSNGDILEAKNLKAQKNKLEKSLERKMKRTQRKENEIPQLTVEDAAEVVSLWTQIPVTQLTKGDMERLRNLEKELHKYVIGQDEAVKAVAKAVKRSRVGLKSPNRPIGSFLFLGPTGVGKTELSKTLARALFGREEDLIRVDMSEYMEKHSVSKIIGSPPGYVGFGEGGQLSEQIRRHPYSVILFDEIEKAHPDVFNILLQVLDDGHITDSNGRKVDFKNTVIIMTSNAGANRIIAPKYLGFSVDNTDKAKNHERMKKGVMEEVKQIFRPEFLNRIDETIVFAVLTKEEVKKIAKLFIDELKVRLLNEHQITLKITSSAMDLLADKGYDENYGARPLRRVIQNEIEDVLADKILEGTLSNGQTMTIGKKDKKLTFSVKETSK</sequence>
<dbReference type="Gene3D" id="1.10.8.60">
    <property type="match status" value="2"/>
</dbReference>
<dbReference type="InterPro" id="IPR003959">
    <property type="entry name" value="ATPase_AAA_core"/>
</dbReference>
<evidence type="ECO:0000256" key="7">
    <source>
        <dbReference type="SAM" id="Coils"/>
    </source>
</evidence>
<dbReference type="PROSITE" id="PS00870">
    <property type="entry name" value="CLPAB_1"/>
    <property type="match status" value="1"/>
</dbReference>
<dbReference type="InterPro" id="IPR004176">
    <property type="entry name" value="Clp_R_N"/>
</dbReference>
<dbReference type="PROSITE" id="PS00871">
    <property type="entry name" value="CLPAB_2"/>
    <property type="match status" value="1"/>
</dbReference>